<gene>
    <name evidence="1" type="ORF">A4X13_0g4710</name>
</gene>
<keyword evidence="2" id="KW-1185">Reference proteome</keyword>
<comment type="caution">
    <text evidence="1">The sequence shown here is derived from an EMBL/GenBank/DDBJ whole genome shotgun (WGS) entry which is preliminary data.</text>
</comment>
<organism evidence="1 2">
    <name type="scientific">Tilletia indica</name>
    <dbReference type="NCBI Taxonomy" id="43049"/>
    <lineage>
        <taxon>Eukaryota</taxon>
        <taxon>Fungi</taxon>
        <taxon>Dikarya</taxon>
        <taxon>Basidiomycota</taxon>
        <taxon>Ustilaginomycotina</taxon>
        <taxon>Exobasidiomycetes</taxon>
        <taxon>Tilletiales</taxon>
        <taxon>Tilletiaceae</taxon>
        <taxon>Tilletia</taxon>
    </lineage>
</organism>
<proteinExistence type="predicted"/>
<evidence type="ECO:0000313" key="2">
    <source>
        <dbReference type="Proteomes" id="UP000077521"/>
    </source>
</evidence>
<sequence>MKFFAASIFASLVGLAFGRTGPLGPENYYTAAPGLQIGVANLTVLCNVTAYGLIPINNIKVSALVQFTNANYVGLGDVIQIESGIGRVKLGSDLTGLLGLIGVDSITAKVTELGIVAGGTEEGVVDIAKILDLTVPNTTLTPNQPLFLQLPTTGGFSVTAHSDGKSEIITAAVGAVKLNATAHSKLLGNIPAYVSCPALARPVVIGFIRAEPGYVAKAVPKKVYPIVETPNGSLLGSAGIEFDCKTGSLGTFKLPTSVTGYIASLQVNAGEAFQFENGHATVSLPQTIQKAIKSSFPTADSFSIKLNSLRFSAEGASPEINDIASTSSPITTNTYKLTTTGSVKVDVPGKNGQLPPVQFTANADAAGDLAYTFLDSVSGSLIIKSGAKTVKSVAFNCPQPIPRLGLFSLNVY</sequence>
<dbReference type="Proteomes" id="UP000077521">
    <property type="component" value="Unassembled WGS sequence"/>
</dbReference>
<reference evidence="1" key="2">
    <citation type="journal article" date="2019" name="IMA Fungus">
        <title>Genome sequencing and comparison of five Tilletia species to identify candidate genes for the detection of regulated species infecting wheat.</title>
        <authorList>
            <person name="Nguyen H.D.T."/>
            <person name="Sultana T."/>
            <person name="Kesanakurti P."/>
            <person name="Hambleton S."/>
        </authorList>
    </citation>
    <scope>NUCLEOTIDE SEQUENCE</scope>
    <source>
        <strain evidence="1">DAOMC 236416</strain>
    </source>
</reference>
<protein>
    <submittedName>
        <fullName evidence="1">Uncharacterized protein</fullName>
    </submittedName>
</protein>
<evidence type="ECO:0000313" key="1">
    <source>
        <dbReference type="EMBL" id="KAE8250457.1"/>
    </source>
</evidence>
<dbReference type="AlphaFoldDB" id="A0A177TLW5"/>
<name>A0A177TLW5_9BASI</name>
<dbReference type="EMBL" id="LWDF02000323">
    <property type="protein sequence ID" value="KAE8250457.1"/>
    <property type="molecule type" value="Genomic_DNA"/>
</dbReference>
<reference evidence="1" key="1">
    <citation type="submission" date="2016-04" db="EMBL/GenBank/DDBJ databases">
        <authorList>
            <person name="Nguyen H.D."/>
            <person name="Samba Siva P."/>
            <person name="Cullis J."/>
            <person name="Levesque C.A."/>
            <person name="Hambleton S."/>
        </authorList>
    </citation>
    <scope>NUCLEOTIDE SEQUENCE</scope>
    <source>
        <strain evidence="1">DAOMC 236416</strain>
    </source>
</reference>
<accession>A0A177TLW5</accession>